<accession>A0A068T334</accession>
<dbReference type="HOGENOM" id="CLU_2220363_0_0_5"/>
<dbReference type="KEGG" id="ngl:RG1141_CH01390"/>
<dbReference type="AlphaFoldDB" id="A0A068T334"/>
<organism evidence="1 2">
    <name type="scientific">Neorhizobium galegae bv. officinalis bv. officinalis str. HAMBI 1141</name>
    <dbReference type="NCBI Taxonomy" id="1028801"/>
    <lineage>
        <taxon>Bacteria</taxon>
        <taxon>Pseudomonadati</taxon>
        <taxon>Pseudomonadota</taxon>
        <taxon>Alphaproteobacteria</taxon>
        <taxon>Hyphomicrobiales</taxon>
        <taxon>Rhizobiaceae</taxon>
        <taxon>Rhizobium/Agrobacterium group</taxon>
        <taxon>Neorhizobium</taxon>
    </lineage>
</organism>
<proteinExistence type="predicted"/>
<dbReference type="Proteomes" id="UP000028186">
    <property type="component" value="Chromosome I"/>
</dbReference>
<dbReference type="PATRIC" id="fig|1028801.3.peg.136"/>
<dbReference type="EMBL" id="HG938355">
    <property type="protein sequence ID" value="CDN52504.1"/>
    <property type="molecule type" value="Genomic_DNA"/>
</dbReference>
<name>A0A068T334_NEOGA</name>
<gene>
    <name evidence="1" type="ORF">RG1141_CH01390</name>
</gene>
<sequence>MSRVDTRLTVWTIDEDAIRKAFLSGERPGAIANRHGSQAYGAVAGLIYAKKRTWLAAEPFSRELSDAHRIVLHKHVQGDNGSHVVRIPLPRVSMHVRALTEGHTNG</sequence>
<dbReference type="RefSeq" id="WP_038539489.1">
    <property type="nucleotide sequence ID" value="NZ_HG938355.1"/>
</dbReference>
<evidence type="ECO:0000313" key="2">
    <source>
        <dbReference type="Proteomes" id="UP000028186"/>
    </source>
</evidence>
<protein>
    <submittedName>
        <fullName evidence="1">Uncharacterized protein</fullName>
    </submittedName>
</protein>
<evidence type="ECO:0000313" key="1">
    <source>
        <dbReference type="EMBL" id="CDN52504.1"/>
    </source>
</evidence>
<reference evidence="2" key="1">
    <citation type="journal article" date="2014" name="BMC Genomics">
        <title>Genome sequencing of two Neorhizobium galegae strains reveals a noeT gene responsible for the unusual acetylation of the nodulation factors.</title>
        <authorList>
            <person name="Osterman J."/>
            <person name="Marsh J."/>
            <person name="Laine P.K."/>
            <person name="Zeng Z."/>
            <person name="Alatalo E."/>
            <person name="Sullivan J.T."/>
            <person name="Young J.P."/>
            <person name="Thomas-Oates J."/>
            <person name="Paulin L."/>
            <person name="Lindstrom K."/>
        </authorList>
    </citation>
    <scope>NUCLEOTIDE SEQUENCE [LARGE SCALE GENOMIC DNA]</scope>
    <source>
        <strain evidence="2">HAMBI 1141</strain>
    </source>
</reference>